<feature type="region of interest" description="Disordered" evidence="1">
    <location>
        <begin position="158"/>
        <end position="187"/>
    </location>
</feature>
<proteinExistence type="predicted"/>
<dbReference type="Pfam" id="PF04404">
    <property type="entry name" value="ERF"/>
    <property type="match status" value="1"/>
</dbReference>
<dbReference type="InterPro" id="IPR007499">
    <property type="entry name" value="ERF_bacteria_virus"/>
</dbReference>
<name>A0A9W3X4N5_LACJH</name>
<feature type="region of interest" description="Disordered" evidence="1">
    <location>
        <begin position="1"/>
        <end position="30"/>
    </location>
</feature>
<gene>
    <name evidence="2" type="ORF">BBP16_00510</name>
</gene>
<organism evidence="2 3">
    <name type="scientific">Lactobacillus johnsonii</name>
    <dbReference type="NCBI Taxonomy" id="33959"/>
    <lineage>
        <taxon>Bacteria</taxon>
        <taxon>Bacillati</taxon>
        <taxon>Bacillota</taxon>
        <taxon>Bacilli</taxon>
        <taxon>Lactobacillales</taxon>
        <taxon>Lactobacillaceae</taxon>
        <taxon>Lactobacillus</taxon>
    </lineage>
</organism>
<evidence type="ECO:0000313" key="2">
    <source>
        <dbReference type="EMBL" id="AOG25486.1"/>
    </source>
</evidence>
<reference evidence="2 3" key="1">
    <citation type="submission" date="2016-07" db="EMBL/GenBank/DDBJ databases">
        <title>Genome sequencing project for further understanding the molecular mechanisms of preventing non-alcoholic fatty liver disease.</title>
        <authorList>
            <person name="Wang H."/>
        </authorList>
    </citation>
    <scope>NUCLEOTIDE SEQUENCE [LARGE SCALE GENOMIC DNA]</scope>
    <source>
        <strain evidence="2 3">BS15</strain>
    </source>
</reference>
<dbReference type="Proteomes" id="UP000094691">
    <property type="component" value="Chromosome"/>
</dbReference>
<feature type="region of interest" description="Disordered" evidence="1">
    <location>
        <begin position="268"/>
        <end position="287"/>
    </location>
</feature>
<evidence type="ECO:0000313" key="3">
    <source>
        <dbReference type="Proteomes" id="UP000094691"/>
    </source>
</evidence>
<protein>
    <submittedName>
        <fullName evidence="2">Uncharacterized protein</fullName>
    </submittedName>
</protein>
<accession>A0A9W3X4N5</accession>
<dbReference type="AlphaFoldDB" id="A0A9W3X4N5"/>
<sequence>MTEEKKKVAEVSKKEEKTEAKEGVETKAANETEKDLPLAIKIAKAANDMGAIAKDGKNKSQDFQFISESAIKAAVRKVSAKYGFTIFPKQIKNITRYERATSRGGTLYFYDVLQEFVVTDGKEEMIGDMMGTGSDTGDKAFNKAVTVALKNFEKQLFNVSDKSENDPDSETPPETTGTRGNNQQSYQGQYNNFQNYRQRVPRKLSKTQLENYAVEFSNGQKHTLKEIFESAKTNDVTKKWLNSGNYDSTTGAYIKQLEAIYKAEQKVKAESQNGQQAPDQFEDIIAK</sequence>
<dbReference type="EMBL" id="CP016400">
    <property type="protein sequence ID" value="AOG25486.1"/>
    <property type="molecule type" value="Genomic_DNA"/>
</dbReference>
<evidence type="ECO:0000256" key="1">
    <source>
        <dbReference type="SAM" id="MobiDB-lite"/>
    </source>
</evidence>